<feature type="region of interest" description="Disordered" evidence="1">
    <location>
        <begin position="1"/>
        <end position="39"/>
    </location>
</feature>
<dbReference type="EMBL" id="NKHU02000254">
    <property type="protein sequence ID" value="RHZ46336.1"/>
    <property type="molecule type" value="Genomic_DNA"/>
</dbReference>
<gene>
    <name evidence="2" type="ORF">CDV56_104091</name>
</gene>
<reference evidence="2" key="1">
    <citation type="submission" date="2018-08" db="EMBL/GenBank/DDBJ databases">
        <title>Draft genome sequence of azole-resistant Aspergillus thermomutatus (Neosartorya pseudofischeri) strain HMR AF 39, isolated from a human nasal aspirate.</title>
        <authorList>
            <person name="Parent-Michaud M."/>
            <person name="Dufresne P.J."/>
            <person name="Fournier E."/>
            <person name="Martineau C."/>
            <person name="Moreira S."/>
            <person name="Perkins V."/>
            <person name="De Repentigny L."/>
            <person name="Dufresne S.F."/>
        </authorList>
    </citation>
    <scope>NUCLEOTIDE SEQUENCE [LARGE SCALE GENOMIC DNA]</scope>
    <source>
        <strain evidence="2">HMR AF 39</strain>
    </source>
</reference>
<accession>A0A397GAC2</accession>
<dbReference type="GeneID" id="38126065"/>
<dbReference type="RefSeq" id="XP_026611100.1">
    <property type="nucleotide sequence ID" value="XM_026757710.1"/>
</dbReference>
<evidence type="ECO:0000313" key="2">
    <source>
        <dbReference type="EMBL" id="RHZ46336.1"/>
    </source>
</evidence>
<name>A0A397GAC2_ASPTH</name>
<proteinExistence type="predicted"/>
<dbReference type="Proteomes" id="UP000215305">
    <property type="component" value="Unassembled WGS sequence"/>
</dbReference>
<feature type="compositionally biased region" description="Basic and acidic residues" evidence="1">
    <location>
        <begin position="15"/>
        <end position="24"/>
    </location>
</feature>
<dbReference type="STRING" id="41047.A0A397GAC2"/>
<keyword evidence="3" id="KW-1185">Reference proteome</keyword>
<evidence type="ECO:0000256" key="1">
    <source>
        <dbReference type="SAM" id="MobiDB-lite"/>
    </source>
</evidence>
<dbReference type="OrthoDB" id="5244622at2759"/>
<sequence length="387" mass="43723">MAQASHPPETLRSQANKETHHKENNTNTEDNDNTISENTSPKSFALEQVYSEKTAVVILNPRKCSNILDSHLDDIRVPILQPKTPQRRMHLAVTNPNQLRTVSLQLTDSDGLLDAGLEDLMIPVLEPERKPLIVARVRKNSDATKPWRLGMATVPWDGNIRWAIKGCSIFENQQDEADAFSYRPNLLSRQPVSDLWIFQYGLRYIPAGGESNVFRTVRVEKLASNVTLSQVLPFVPGEIYSASLCNTSPITGYNTVIVVFVLEGDALDFVQRSKEGLSLGFCVASVGLVHTPTYPMTSEMNQLIFQKGYTRCLVISNHRRSLRDEIYRVLKRSAYYNYIESVEEGQVVGDIYVRFYSVKMAAAAYDLFQGHPSFERCSIKFLRKATE</sequence>
<dbReference type="VEuPathDB" id="FungiDB:CDV56_104091"/>
<organism evidence="2 3">
    <name type="scientific">Aspergillus thermomutatus</name>
    <name type="common">Neosartorya pseudofischeri</name>
    <dbReference type="NCBI Taxonomy" id="41047"/>
    <lineage>
        <taxon>Eukaryota</taxon>
        <taxon>Fungi</taxon>
        <taxon>Dikarya</taxon>
        <taxon>Ascomycota</taxon>
        <taxon>Pezizomycotina</taxon>
        <taxon>Eurotiomycetes</taxon>
        <taxon>Eurotiomycetidae</taxon>
        <taxon>Eurotiales</taxon>
        <taxon>Aspergillaceae</taxon>
        <taxon>Aspergillus</taxon>
        <taxon>Aspergillus subgen. Fumigati</taxon>
    </lineage>
</organism>
<evidence type="ECO:0000313" key="3">
    <source>
        <dbReference type="Proteomes" id="UP000215305"/>
    </source>
</evidence>
<comment type="caution">
    <text evidence="2">The sequence shown here is derived from an EMBL/GenBank/DDBJ whole genome shotgun (WGS) entry which is preliminary data.</text>
</comment>
<dbReference type="AlphaFoldDB" id="A0A397GAC2"/>
<protein>
    <submittedName>
        <fullName evidence="2">Uncharacterized protein</fullName>
    </submittedName>
</protein>